<evidence type="ECO:0000259" key="1">
    <source>
        <dbReference type="Pfam" id="PF07969"/>
    </source>
</evidence>
<dbReference type="RefSeq" id="WP_179979771.1">
    <property type="nucleotide sequence ID" value="NZ_LT608333.1"/>
</dbReference>
<protein>
    <submittedName>
        <fullName evidence="2">D-aminoacylase, C-terminal domain protein</fullName>
    </submittedName>
</protein>
<gene>
    <name evidence="2" type="ORF">KL86DES1_20015</name>
</gene>
<feature type="domain" description="Amidohydrolase 3" evidence="1">
    <location>
        <begin position="43"/>
        <end position="509"/>
    </location>
</feature>
<dbReference type="InterPro" id="IPR032466">
    <property type="entry name" value="Metal_Hydrolase"/>
</dbReference>
<dbReference type="InterPro" id="IPR013108">
    <property type="entry name" value="Amidohydro_3"/>
</dbReference>
<sequence length="528" mass="57321">MLDILIKNARILDGTGNPWQPGDVAVQDGRIVAMGRVEGDAAQTIDAAGLFCTPGFIDPHGHDEGYALTDEETHAKLSQGVTTDVSGNCGLSLAPVSPDHTAELAAAMALLTPPKNLKDFVTFDDFLRAMEARPHAINLAYQVGHGALRIAVTGMENRPATVKELDTMCGMLREALQSGAVGMSVGMLYPPGNIASQDELVTLCRVLRDYDRIMTIHIRDEADGVVESVKEAIDLARFSGCFVNISHHKALGLSNWGKVNTTLGLIEEANAQGVAVGFDQYPYNANCTGLNTILPPSYLLSDQAELVSNLRTPEFRDQARHAIMNPTEIWDNYARNVGMDRTLVIKADATPEAVGIRVSEYAAARGLEPMDAAFQLLADNNLDVVAVYFSISDEDIATVMRNINGMFGSDGIYVPGGKKTHPRIMGTMPRVLGRYVREKGVLRLDEAVRKMTSLPARRMRLARKGLLLEGYDADIVLFDAATVTDTADFIKDSYAPNQGIRHVIVNGRIAMTDNIYTGAASGRVYRAR</sequence>
<dbReference type="GO" id="GO:0005829">
    <property type="term" value="C:cytosol"/>
    <property type="evidence" value="ECO:0007669"/>
    <property type="project" value="TreeGrafter"/>
</dbReference>
<dbReference type="AlphaFoldDB" id="A0A212L1Q7"/>
<dbReference type="GO" id="GO:0016811">
    <property type="term" value="F:hydrolase activity, acting on carbon-nitrogen (but not peptide) bonds, in linear amides"/>
    <property type="evidence" value="ECO:0007669"/>
    <property type="project" value="InterPro"/>
</dbReference>
<dbReference type="InterPro" id="IPR023100">
    <property type="entry name" value="D-aminoacylase_insert_dom_sf"/>
</dbReference>
<dbReference type="SUPFAM" id="SSF51338">
    <property type="entry name" value="Composite domain of metallo-dependent hydrolases"/>
    <property type="match status" value="1"/>
</dbReference>
<dbReference type="Pfam" id="PF07969">
    <property type="entry name" value="Amidohydro_3"/>
    <property type="match status" value="1"/>
</dbReference>
<dbReference type="InterPro" id="IPR050378">
    <property type="entry name" value="Metallo-dep_Hydrolases_sf"/>
</dbReference>
<dbReference type="PANTHER" id="PTHR11647">
    <property type="entry name" value="HYDRANTOINASE/DIHYDROPYRIMIDINASE FAMILY MEMBER"/>
    <property type="match status" value="1"/>
</dbReference>
<name>A0A212L1Q7_9BACT</name>
<accession>A0A212L1Q7</accession>
<dbReference type="Gene3D" id="3.30.1490.130">
    <property type="entry name" value="D-aminoacylase. Domain 3"/>
    <property type="match status" value="1"/>
</dbReference>
<reference evidence="2" key="1">
    <citation type="submission" date="2016-08" db="EMBL/GenBank/DDBJ databases">
        <authorList>
            <person name="Seilhamer J.J."/>
        </authorList>
    </citation>
    <scope>NUCLEOTIDE SEQUENCE</scope>
    <source>
        <strain evidence="2">86-1</strain>
    </source>
</reference>
<dbReference type="InterPro" id="IPR011059">
    <property type="entry name" value="Metal-dep_hydrolase_composite"/>
</dbReference>
<evidence type="ECO:0000313" key="2">
    <source>
        <dbReference type="EMBL" id="SCM71504.1"/>
    </source>
</evidence>
<dbReference type="PANTHER" id="PTHR11647:SF1">
    <property type="entry name" value="COLLAPSIN RESPONSE MEDIATOR PROTEIN"/>
    <property type="match status" value="1"/>
</dbReference>
<dbReference type="GO" id="GO:0016812">
    <property type="term" value="F:hydrolase activity, acting on carbon-nitrogen (but not peptide) bonds, in cyclic amides"/>
    <property type="evidence" value="ECO:0007669"/>
    <property type="project" value="TreeGrafter"/>
</dbReference>
<dbReference type="SUPFAM" id="SSF51556">
    <property type="entry name" value="Metallo-dependent hydrolases"/>
    <property type="match status" value="1"/>
</dbReference>
<organism evidence="2">
    <name type="scientific">uncultured Desulfovibrio sp</name>
    <dbReference type="NCBI Taxonomy" id="167968"/>
    <lineage>
        <taxon>Bacteria</taxon>
        <taxon>Pseudomonadati</taxon>
        <taxon>Thermodesulfobacteriota</taxon>
        <taxon>Desulfovibrionia</taxon>
        <taxon>Desulfovibrionales</taxon>
        <taxon>Desulfovibrionaceae</taxon>
        <taxon>Desulfovibrio</taxon>
        <taxon>environmental samples</taxon>
    </lineage>
</organism>
<proteinExistence type="predicted"/>
<dbReference type="Gene3D" id="3.20.20.140">
    <property type="entry name" value="Metal-dependent hydrolases"/>
    <property type="match status" value="1"/>
</dbReference>
<dbReference type="Gene3D" id="2.30.40.10">
    <property type="entry name" value="Urease, subunit C, domain 1"/>
    <property type="match status" value="1"/>
</dbReference>
<dbReference type="EMBL" id="FMJC01000002">
    <property type="protein sequence ID" value="SCM71504.1"/>
    <property type="molecule type" value="Genomic_DNA"/>
</dbReference>
<dbReference type="CDD" id="cd01297">
    <property type="entry name" value="D-aminoacylase"/>
    <property type="match status" value="1"/>
</dbReference>